<evidence type="ECO:0000259" key="2">
    <source>
        <dbReference type="Pfam" id="PF10502"/>
    </source>
</evidence>
<dbReference type="AlphaFoldDB" id="A0A133P6D5"/>
<evidence type="ECO:0000313" key="3">
    <source>
        <dbReference type="EMBL" id="KXA24016.1"/>
    </source>
</evidence>
<evidence type="ECO:0000256" key="1">
    <source>
        <dbReference type="SAM" id="Phobius"/>
    </source>
</evidence>
<protein>
    <recommendedName>
        <fullName evidence="2">Peptidase S26 domain-containing protein</fullName>
    </recommendedName>
</protein>
<feature type="domain" description="Peptidase S26" evidence="2">
    <location>
        <begin position="11"/>
        <end position="175"/>
    </location>
</feature>
<dbReference type="PATRIC" id="fig|851.8.peg.620"/>
<gene>
    <name evidence="3" type="ORF">HMPREF3221_00614</name>
</gene>
<dbReference type="RefSeq" id="WP_060798146.1">
    <property type="nucleotide sequence ID" value="NZ_KQ956653.1"/>
</dbReference>
<dbReference type="Gene3D" id="2.10.109.10">
    <property type="entry name" value="Umud Fragment, subunit A"/>
    <property type="match status" value="1"/>
</dbReference>
<name>A0A133P6D5_FUSNU</name>
<dbReference type="InterPro" id="IPR036286">
    <property type="entry name" value="LexA/Signal_pep-like_sf"/>
</dbReference>
<reference evidence="4" key="1">
    <citation type="submission" date="2016-01" db="EMBL/GenBank/DDBJ databases">
        <authorList>
            <person name="Mitreva M."/>
            <person name="Pepin K.H."/>
            <person name="Mihindukulasuriya K.A."/>
            <person name="Fulton R."/>
            <person name="Fronick C."/>
            <person name="O'Laughlin M."/>
            <person name="Miner T."/>
            <person name="Herter B."/>
            <person name="Rosa B.A."/>
            <person name="Cordes M."/>
            <person name="Tomlinson C."/>
            <person name="Wollam A."/>
            <person name="Palsikar V.B."/>
            <person name="Mardis E.R."/>
            <person name="Wilson R.K."/>
        </authorList>
    </citation>
    <scope>NUCLEOTIDE SEQUENCE [LARGE SCALE GENOMIC DNA]</scope>
    <source>
        <strain evidence="4">MJR7757B</strain>
    </source>
</reference>
<comment type="caution">
    <text evidence="3">The sequence shown here is derived from an EMBL/GenBank/DDBJ whole genome shotgun (WGS) entry which is preliminary data.</text>
</comment>
<dbReference type="EMBL" id="LRPY01000058">
    <property type="protein sequence ID" value="KXA24016.1"/>
    <property type="molecule type" value="Genomic_DNA"/>
</dbReference>
<keyword evidence="1" id="KW-1133">Transmembrane helix</keyword>
<sequence length="181" mass="21261">MKIRLKSKFLKIYLIFFIFMIILKIVAKNYTIVITESLPLGIYQLSPIRDTIKVGDIVQFKPDEDTVKFIKNRGYLPEIADTLVKEVAADYSNRDEIKLVYDTNLKLNLLYVGEKNYGPVFFKDSKGRDITFVSLEDLKPKNSDEFLLLSSHYKSYDSRYFGLINRKQILNKAKIKIKFYY</sequence>
<dbReference type="Pfam" id="PF10502">
    <property type="entry name" value="Peptidase_S26"/>
    <property type="match status" value="1"/>
</dbReference>
<accession>A0A133P6D5</accession>
<dbReference type="GO" id="GO:0006465">
    <property type="term" value="P:signal peptide processing"/>
    <property type="evidence" value="ECO:0007669"/>
    <property type="project" value="InterPro"/>
</dbReference>
<organism evidence="3 4">
    <name type="scientific">Fusobacterium nucleatum</name>
    <dbReference type="NCBI Taxonomy" id="851"/>
    <lineage>
        <taxon>Bacteria</taxon>
        <taxon>Fusobacteriati</taxon>
        <taxon>Fusobacteriota</taxon>
        <taxon>Fusobacteriia</taxon>
        <taxon>Fusobacteriales</taxon>
        <taxon>Fusobacteriaceae</taxon>
        <taxon>Fusobacterium</taxon>
    </lineage>
</organism>
<dbReference type="SUPFAM" id="SSF51306">
    <property type="entry name" value="LexA/Signal peptidase"/>
    <property type="match status" value="1"/>
</dbReference>
<dbReference type="GO" id="GO:0004252">
    <property type="term" value="F:serine-type endopeptidase activity"/>
    <property type="evidence" value="ECO:0007669"/>
    <property type="project" value="InterPro"/>
</dbReference>
<dbReference type="Proteomes" id="UP000070401">
    <property type="component" value="Unassembled WGS sequence"/>
</dbReference>
<keyword evidence="1" id="KW-0812">Transmembrane</keyword>
<feature type="transmembrane region" description="Helical" evidence="1">
    <location>
        <begin position="12"/>
        <end position="30"/>
    </location>
</feature>
<dbReference type="InterPro" id="IPR019533">
    <property type="entry name" value="Peptidase_S26"/>
</dbReference>
<keyword evidence="1" id="KW-0472">Membrane</keyword>
<evidence type="ECO:0000313" key="4">
    <source>
        <dbReference type="Proteomes" id="UP000070401"/>
    </source>
</evidence>
<proteinExistence type="predicted"/>
<keyword evidence="4" id="KW-1185">Reference proteome</keyword>